<gene>
    <name evidence="2" type="ORF">PMALA_059220</name>
</gene>
<reference evidence="3" key="1">
    <citation type="submission" date="2016-05" db="EMBL/GenBank/DDBJ databases">
        <authorList>
            <person name="Naeem Raeece"/>
        </authorList>
    </citation>
    <scope>NUCLEOTIDE SEQUENCE [LARGE SCALE GENOMIC DNA]</scope>
</reference>
<evidence type="ECO:0000313" key="3">
    <source>
        <dbReference type="Proteomes" id="UP000078597"/>
    </source>
</evidence>
<proteinExistence type="predicted"/>
<dbReference type="AlphaFoldDB" id="A0A1A8X0E0"/>
<evidence type="ECO:0000313" key="2">
    <source>
        <dbReference type="EMBL" id="SBS97143.1"/>
    </source>
</evidence>
<protein>
    <submittedName>
        <fullName evidence="2">Uncharacterized protein</fullName>
    </submittedName>
</protein>
<evidence type="ECO:0000256" key="1">
    <source>
        <dbReference type="SAM" id="MobiDB-lite"/>
    </source>
</evidence>
<name>A0A1A8X0E0_PLAMA</name>
<accession>A0A1A8X0E0</accession>
<sequence length="69" mass="8056">MDSNVISTREYVLNTGLTNKKEIYNNEEGEKKMLKQSNEISPRNTKNHKKDMKDKSCIFETKKYSGNLL</sequence>
<organism evidence="2 3">
    <name type="scientific">Plasmodium malariae</name>
    <dbReference type="NCBI Taxonomy" id="5858"/>
    <lineage>
        <taxon>Eukaryota</taxon>
        <taxon>Sar</taxon>
        <taxon>Alveolata</taxon>
        <taxon>Apicomplexa</taxon>
        <taxon>Aconoidasida</taxon>
        <taxon>Haemosporida</taxon>
        <taxon>Plasmodiidae</taxon>
        <taxon>Plasmodium</taxon>
        <taxon>Plasmodium (Plasmodium)</taxon>
    </lineage>
</organism>
<dbReference type="Proteomes" id="UP000078597">
    <property type="component" value="Unassembled WGS sequence"/>
</dbReference>
<dbReference type="Pfam" id="PF12420">
    <property type="entry name" value="DUF3671"/>
    <property type="match status" value="1"/>
</dbReference>
<feature type="region of interest" description="Disordered" evidence="1">
    <location>
        <begin position="28"/>
        <end position="54"/>
    </location>
</feature>
<dbReference type="EMBL" id="FLQW01004626">
    <property type="protein sequence ID" value="SBS97143.1"/>
    <property type="molecule type" value="Genomic_DNA"/>
</dbReference>
<feature type="compositionally biased region" description="Polar residues" evidence="1">
    <location>
        <begin position="35"/>
        <end position="44"/>
    </location>
</feature>
<dbReference type="InterPro" id="IPR022139">
    <property type="entry name" value="Fam-L/Fam-M-like_plasmodium"/>
</dbReference>